<dbReference type="SUPFAM" id="SSF101898">
    <property type="entry name" value="NHL repeat"/>
    <property type="match status" value="1"/>
</dbReference>
<evidence type="ECO:0000313" key="3">
    <source>
        <dbReference type="EMBL" id="RAU81966.1"/>
    </source>
</evidence>
<dbReference type="InterPro" id="IPR011042">
    <property type="entry name" value="6-blade_b-propeller_TolB-like"/>
</dbReference>
<dbReference type="Pfam" id="PF13385">
    <property type="entry name" value="Laminin_G_3"/>
    <property type="match status" value="1"/>
</dbReference>
<dbReference type="Proteomes" id="UP000251692">
    <property type="component" value="Unassembled WGS sequence"/>
</dbReference>
<gene>
    <name evidence="3" type="ORF">DP923_14905</name>
</gene>
<keyword evidence="4" id="KW-1185">Reference proteome</keyword>
<dbReference type="SUPFAM" id="SSF49899">
    <property type="entry name" value="Concanavalin A-like lectins/glucanases"/>
    <property type="match status" value="1"/>
</dbReference>
<keyword evidence="1" id="KW-0677">Repeat</keyword>
<dbReference type="Gene3D" id="2.120.10.30">
    <property type="entry name" value="TolB, C-terminal domain"/>
    <property type="match status" value="3"/>
</dbReference>
<dbReference type="Pfam" id="PF02494">
    <property type="entry name" value="HYR"/>
    <property type="match status" value="2"/>
</dbReference>
<dbReference type="InterPro" id="IPR056822">
    <property type="entry name" value="TEN_NHL"/>
</dbReference>
<organism evidence="3 4">
    <name type="scientific">Pontibacter arcticus</name>
    <dbReference type="NCBI Taxonomy" id="2080288"/>
    <lineage>
        <taxon>Bacteria</taxon>
        <taxon>Pseudomonadati</taxon>
        <taxon>Bacteroidota</taxon>
        <taxon>Cytophagia</taxon>
        <taxon>Cytophagales</taxon>
        <taxon>Hymenobacteraceae</taxon>
        <taxon>Pontibacter</taxon>
    </lineage>
</organism>
<dbReference type="Gene3D" id="2.60.120.200">
    <property type="match status" value="1"/>
</dbReference>
<dbReference type="Pfam" id="PF25021">
    <property type="entry name" value="TEN_NHL"/>
    <property type="match status" value="2"/>
</dbReference>
<dbReference type="Pfam" id="PF12733">
    <property type="entry name" value="Cadherin-like"/>
    <property type="match status" value="1"/>
</dbReference>
<dbReference type="EMBL" id="QMDV01000004">
    <property type="protein sequence ID" value="RAU81966.1"/>
    <property type="molecule type" value="Genomic_DNA"/>
</dbReference>
<evidence type="ECO:0000313" key="4">
    <source>
        <dbReference type="Proteomes" id="UP000251692"/>
    </source>
</evidence>
<feature type="domain" description="HYR" evidence="2">
    <location>
        <begin position="1357"/>
        <end position="1437"/>
    </location>
</feature>
<dbReference type="CDD" id="cd14953">
    <property type="entry name" value="NHL_like_1"/>
    <property type="match status" value="1"/>
</dbReference>
<dbReference type="InterPro" id="IPR003410">
    <property type="entry name" value="HYR_dom"/>
</dbReference>
<reference evidence="3 4" key="1">
    <citation type="submission" date="2018-06" db="EMBL/GenBank/DDBJ databases">
        <authorList>
            <person name="Liu Z.-W."/>
        </authorList>
    </citation>
    <scope>NUCLEOTIDE SEQUENCE [LARGE SCALE GENOMIC DNA]</scope>
    <source>
        <strain evidence="3 4">2b14</strain>
    </source>
</reference>
<evidence type="ECO:0000256" key="1">
    <source>
        <dbReference type="ARBA" id="ARBA00022737"/>
    </source>
</evidence>
<dbReference type="InterPro" id="IPR011081">
    <property type="entry name" value="Big_4"/>
</dbReference>
<evidence type="ECO:0000259" key="2">
    <source>
        <dbReference type="PROSITE" id="PS50825"/>
    </source>
</evidence>
<dbReference type="OrthoDB" id="1097758at2"/>
<dbReference type="NCBIfam" id="TIGR04131">
    <property type="entry name" value="Bac_Flav_CTERM"/>
    <property type="match status" value="1"/>
</dbReference>
<name>A0A364RCT9_9BACT</name>
<dbReference type="PANTHER" id="PTHR46388">
    <property type="entry name" value="NHL REPEAT-CONTAINING PROTEIN 2"/>
    <property type="match status" value="1"/>
</dbReference>
<dbReference type="GO" id="GO:0004553">
    <property type="term" value="F:hydrolase activity, hydrolyzing O-glycosyl compounds"/>
    <property type="evidence" value="ECO:0007669"/>
    <property type="project" value="UniProtKB-ARBA"/>
</dbReference>
<dbReference type="Pfam" id="PF13585">
    <property type="entry name" value="CHU_C"/>
    <property type="match status" value="1"/>
</dbReference>
<reference evidence="3 4" key="2">
    <citation type="submission" date="2018-07" db="EMBL/GenBank/DDBJ databases">
        <title>Pontibacter sp. 2b14 genomic sequence and assembly.</title>
        <authorList>
            <person name="Du Z.-J."/>
        </authorList>
    </citation>
    <scope>NUCLEOTIDE SEQUENCE [LARGE SCALE GENOMIC DNA]</scope>
    <source>
        <strain evidence="3 4">2b14</strain>
    </source>
</reference>
<dbReference type="Gene3D" id="2.60.40.10">
    <property type="entry name" value="Immunoglobulins"/>
    <property type="match status" value="5"/>
</dbReference>
<dbReference type="InterPro" id="IPR001258">
    <property type="entry name" value="NHL_repeat"/>
</dbReference>
<feature type="domain" description="HYR" evidence="2">
    <location>
        <begin position="950"/>
        <end position="1034"/>
    </location>
</feature>
<comment type="caution">
    <text evidence="3">The sequence shown here is derived from an EMBL/GenBank/DDBJ whole genome shotgun (WGS) entry which is preliminary data.</text>
</comment>
<dbReference type="PANTHER" id="PTHR46388:SF2">
    <property type="entry name" value="NHL REPEAT-CONTAINING PROTEIN 2"/>
    <property type="match status" value="1"/>
</dbReference>
<dbReference type="Pfam" id="PF01436">
    <property type="entry name" value="NHL"/>
    <property type="match status" value="1"/>
</dbReference>
<dbReference type="Gene3D" id="2.40.10.500">
    <property type="match status" value="1"/>
</dbReference>
<dbReference type="RefSeq" id="WP_112306644.1">
    <property type="nucleotide sequence ID" value="NZ_QMDV01000004.1"/>
</dbReference>
<dbReference type="InterPro" id="IPR026341">
    <property type="entry name" value="T9SS_type_B"/>
</dbReference>
<dbReference type="InterPro" id="IPR025883">
    <property type="entry name" value="Cadherin-like_domain"/>
</dbReference>
<dbReference type="GO" id="GO:0005975">
    <property type="term" value="P:carbohydrate metabolic process"/>
    <property type="evidence" value="ECO:0007669"/>
    <property type="project" value="UniProtKB-ARBA"/>
</dbReference>
<accession>A0A364RCT9</accession>
<dbReference type="PROSITE" id="PS50825">
    <property type="entry name" value="HYR"/>
    <property type="match status" value="2"/>
</dbReference>
<dbReference type="Pfam" id="PF07532">
    <property type="entry name" value="Big_4"/>
    <property type="match status" value="1"/>
</dbReference>
<dbReference type="InterPro" id="IPR013320">
    <property type="entry name" value="ConA-like_dom_sf"/>
</dbReference>
<proteinExistence type="predicted"/>
<protein>
    <recommendedName>
        <fullName evidence="2">HYR domain-containing protein</fullName>
    </recommendedName>
</protein>
<sequence>MALLPNPSLEKRENIRYGFFKSYLKQLVFYVAFLCTHIAAAQNISSVGGGGAGADGSPATGAAISPPYGVAVDASGNIYFAEYQAHKIRKISTDGIISTIAGTGVNGSTGDGGQAVNAQISGPIGITLDNSGNIYFAEYQSNKIRKISTSGIITTVAGNGTAGFSGDGGPATSASLYYPWSVAVDAAGNLLITYYQNNRIRKVATNGIISTFAGNGTAVSGGDGGPATSASFRNPTGISIGKSGAIYISEFGGHRIRKISTNGVISTVAGTGTAGFSGDGGPATSAAIASPYNLAVDGEENIYIADFSNHRIRKVTMAGTISTIAGSGTAGYEGDGGPAVNAKLNSPLDVAVDRNGHVFIADYANRRIRKVMNLPANELTFNGTNQYVVVPNNSALEFATGTVEMWVKPNWTAGSHGGANPSMISMRSNSGTRYSLHIGNDLNSIGLWNNSNSFYTPYTFVKGQWYHIAVVMKSVTTDYYVNGILIGSTNNTLRANGTGYDLKVGASELGTALGANELFEGAIDEVRIWNTLRSAAEIKENMNAPVAASSTGLVAYFPIDAGVTGPANAVPRLFKDYTSNALNGKLYNYYSSNASLSNLTVASGTFAPAFTSATLSYAVQLAQPATSVIITPTAQDPKATIKVNGTAVVSGNAIEVQLSRGMNSVEVLVTAEDGTINTYSLAIGENDTKAPVPSIANLPVITAECEATVKAPTANDETDGLITATTSDPVVYTTQGDYTITWKYTDKSGNASTQTQNVSIKDVTAPVIGKKVSKVAIIGGWGTEKMKSFLAAQGYVAITLTAVPNAADLATYDAVILMRTPGNDNLIEWVKKGGLLITEYDASMWTLNTAKLLNARHVSAGYVENSVVTFASTAKGAKLGKDLPNPYYEADRTDFFISFSDIGEGVEVLATRAGQAAILGGTSGSGYAMIIGYDWGDGFPETYSLTGQLLLNALTFGNSTPTNLAVSASTASCGAIVEYATPVANDNCSQATVTQTVGLPSGSVFPLGVTTNTFVAKDAAGNETTVSFTVTVTDNVKPTVLVNNFTIQLDAEGKASITPAMVNNGSIDNCTIPEDGYAIDKTSFDCLNVGTNEVILTVTDASGNSATKTAIVTVEDKTAPIAIAKNITVQLDANGAAVITPEMINNGSSDVCGNLTLSLSKATFNCSNVGTNTITLTVKDASNNEATTTAIVTVEDKIAPVAVAKNITVQLDAAGKASITPAMVNNGSTDNCSIDVNSFSIDKSSFDCSDLGKNEVILTVKDINGNEATATAIVTVEDNVAPVVTAQNLTIELDANGQATITANQLNNGSTDACGIKSVKASKTAFNCTNTGENQVILTVIDNSGNKATATVTVTVLDKIAPSITAPAAVVVNVDAGKNTASEVVLGTPVTVDNCSVAKVENDAPAIFPTGTTTVTWTVTDASGNTETATQLVTVRANIVSVAQLSMIKVPIRTPYTSVPLPASVEVTYTSNEKQLVSINWNKGNYNGMVAGPYTLTGELILANGTTNLDNKVATVVVEVQPNKAPTALAFSATTFKPEATANEVIGTLTTTDPDDTEFVYTFVNGDGDADNSLFEIRGNEVYLKSNNGLSGKVQFSIRVRSTDPYFNTIEKTFTLTKGKYGKTEDQLKIVNAFSPNGDGINDNWTIPELRFYNNVYIQIFDRSGVRVFETTDPETGWNGRSSNGQLLKGPYLYTVEVKDINWVKRGVVTILSK</sequence>
<dbReference type="InterPro" id="IPR013783">
    <property type="entry name" value="Ig-like_fold"/>
</dbReference>